<evidence type="ECO:0000256" key="5">
    <source>
        <dbReference type="ARBA" id="ARBA00022989"/>
    </source>
</evidence>
<evidence type="ECO:0000256" key="4">
    <source>
        <dbReference type="ARBA" id="ARBA00022729"/>
    </source>
</evidence>
<keyword evidence="9" id="KW-0325">Glycoprotein</keyword>
<dbReference type="GO" id="GO:0009897">
    <property type="term" value="C:external side of plasma membrane"/>
    <property type="evidence" value="ECO:0007669"/>
    <property type="project" value="TreeGrafter"/>
</dbReference>
<protein>
    <recommendedName>
        <fullName evidence="11">Ig-like domain-containing protein</fullName>
    </recommendedName>
</protein>
<reference evidence="12" key="2">
    <citation type="submission" date="2025-09" db="UniProtKB">
        <authorList>
            <consortium name="Ensembl"/>
        </authorList>
    </citation>
    <scope>IDENTIFICATION</scope>
</reference>
<keyword evidence="3" id="KW-0812">Transmembrane</keyword>
<dbReference type="Pfam" id="PF07686">
    <property type="entry name" value="V-set"/>
    <property type="match status" value="1"/>
</dbReference>
<proteinExistence type="predicted"/>
<dbReference type="InterPro" id="IPR007110">
    <property type="entry name" value="Ig-like_dom"/>
</dbReference>
<comment type="subcellular location">
    <subcellularLocation>
        <location evidence="1">Cell membrane</location>
        <topology evidence="1">Single-pass type I membrane protein</topology>
    </subcellularLocation>
</comment>
<sequence length="180" mass="20006">MKTAHLLFVVLSDCQVEGERSVLLPCLYSGFIPEDSTVIWTLNDLVPKPVHLRGKGGDDLNGQIQQYKGRTSMNPYALITKDFTLTLRRPTKTDSGNYTCSISAGESERRLRSIQLHIKGQTLKPAVLIGQTSVLQTKVRQIVLQVKGQCCKLRSEVNVVDTGQSNFFNVSPQNHFHPGP</sequence>
<evidence type="ECO:0000256" key="6">
    <source>
        <dbReference type="ARBA" id="ARBA00023136"/>
    </source>
</evidence>
<dbReference type="PANTHER" id="PTHR25466">
    <property type="entry name" value="T-LYMPHOCYTE ACTIVATION ANTIGEN"/>
    <property type="match status" value="1"/>
</dbReference>
<keyword evidence="8" id="KW-0675">Receptor</keyword>
<dbReference type="AlphaFoldDB" id="A0A3Q3CAP0"/>
<keyword evidence="2" id="KW-1003">Cell membrane</keyword>
<organism evidence="12 13">
    <name type="scientific">Haplochromis burtoni</name>
    <name type="common">Burton's mouthbrooder</name>
    <name type="synonym">Chromis burtoni</name>
    <dbReference type="NCBI Taxonomy" id="8153"/>
    <lineage>
        <taxon>Eukaryota</taxon>
        <taxon>Metazoa</taxon>
        <taxon>Chordata</taxon>
        <taxon>Craniata</taxon>
        <taxon>Vertebrata</taxon>
        <taxon>Euteleostomi</taxon>
        <taxon>Actinopterygii</taxon>
        <taxon>Neopterygii</taxon>
        <taxon>Teleostei</taxon>
        <taxon>Neoteleostei</taxon>
        <taxon>Acanthomorphata</taxon>
        <taxon>Ovalentaria</taxon>
        <taxon>Cichlomorphae</taxon>
        <taxon>Cichliformes</taxon>
        <taxon>Cichlidae</taxon>
        <taxon>African cichlids</taxon>
        <taxon>Pseudocrenilabrinae</taxon>
        <taxon>Haplochromini</taxon>
        <taxon>Haplochromis</taxon>
    </lineage>
</organism>
<dbReference type="InterPro" id="IPR036179">
    <property type="entry name" value="Ig-like_dom_sf"/>
</dbReference>
<keyword evidence="5" id="KW-1133">Transmembrane helix</keyword>
<dbReference type="OMA" id="EDSTVIW"/>
<evidence type="ECO:0000256" key="2">
    <source>
        <dbReference type="ARBA" id="ARBA00022475"/>
    </source>
</evidence>
<evidence type="ECO:0000313" key="13">
    <source>
        <dbReference type="Proteomes" id="UP000264840"/>
    </source>
</evidence>
<dbReference type="Proteomes" id="UP000264840">
    <property type="component" value="Unplaced"/>
</dbReference>
<keyword evidence="7" id="KW-1015">Disulfide bond</keyword>
<evidence type="ECO:0000313" key="12">
    <source>
        <dbReference type="Ensembl" id="ENSHBUP00000017927.1"/>
    </source>
</evidence>
<dbReference type="InterPro" id="IPR013783">
    <property type="entry name" value="Ig-like_fold"/>
</dbReference>
<keyword evidence="4" id="KW-0732">Signal</keyword>
<dbReference type="InterPro" id="IPR051713">
    <property type="entry name" value="T-cell_Activation_Regulation"/>
</dbReference>
<evidence type="ECO:0000256" key="3">
    <source>
        <dbReference type="ARBA" id="ARBA00022692"/>
    </source>
</evidence>
<dbReference type="Ensembl" id="ENSHBUT00000026822.1">
    <property type="protein sequence ID" value="ENSHBUP00000017927.1"/>
    <property type="gene ID" value="ENSHBUG00000020029.1"/>
</dbReference>
<dbReference type="InterPro" id="IPR013106">
    <property type="entry name" value="Ig_V-set"/>
</dbReference>
<reference evidence="12" key="1">
    <citation type="submission" date="2025-08" db="UniProtKB">
        <authorList>
            <consortium name="Ensembl"/>
        </authorList>
    </citation>
    <scope>IDENTIFICATION</scope>
</reference>
<evidence type="ECO:0000256" key="1">
    <source>
        <dbReference type="ARBA" id="ARBA00004251"/>
    </source>
</evidence>
<dbReference type="PANTHER" id="PTHR25466:SF9">
    <property type="entry name" value="FIBRONECTIN TYPE-III DOMAIN-CONTAINING PROTEIN"/>
    <property type="match status" value="1"/>
</dbReference>
<dbReference type="Gene3D" id="2.60.40.10">
    <property type="entry name" value="Immunoglobulins"/>
    <property type="match status" value="1"/>
</dbReference>
<evidence type="ECO:0000256" key="10">
    <source>
        <dbReference type="ARBA" id="ARBA00023319"/>
    </source>
</evidence>
<dbReference type="GO" id="GO:0031295">
    <property type="term" value="P:T cell costimulation"/>
    <property type="evidence" value="ECO:0007669"/>
    <property type="project" value="TreeGrafter"/>
</dbReference>
<evidence type="ECO:0000256" key="8">
    <source>
        <dbReference type="ARBA" id="ARBA00023170"/>
    </source>
</evidence>
<dbReference type="SUPFAM" id="SSF48726">
    <property type="entry name" value="Immunoglobulin"/>
    <property type="match status" value="1"/>
</dbReference>
<name>A0A3Q3CAP0_HAPBU</name>
<dbReference type="PROSITE" id="PS50835">
    <property type="entry name" value="IG_LIKE"/>
    <property type="match status" value="1"/>
</dbReference>
<dbReference type="GO" id="GO:0007166">
    <property type="term" value="P:cell surface receptor signaling pathway"/>
    <property type="evidence" value="ECO:0007669"/>
    <property type="project" value="TreeGrafter"/>
</dbReference>
<accession>A0A3Q3CAP0</accession>
<feature type="domain" description="Ig-like" evidence="11">
    <location>
        <begin position="17"/>
        <end position="112"/>
    </location>
</feature>
<dbReference type="GO" id="GO:0042130">
    <property type="term" value="P:negative regulation of T cell proliferation"/>
    <property type="evidence" value="ECO:0007669"/>
    <property type="project" value="TreeGrafter"/>
</dbReference>
<evidence type="ECO:0000256" key="7">
    <source>
        <dbReference type="ARBA" id="ARBA00023157"/>
    </source>
</evidence>
<keyword evidence="10" id="KW-0393">Immunoglobulin domain</keyword>
<dbReference type="GO" id="GO:0071222">
    <property type="term" value="P:cellular response to lipopolysaccharide"/>
    <property type="evidence" value="ECO:0007669"/>
    <property type="project" value="TreeGrafter"/>
</dbReference>
<dbReference type="GO" id="GO:0006955">
    <property type="term" value="P:immune response"/>
    <property type="evidence" value="ECO:0007669"/>
    <property type="project" value="TreeGrafter"/>
</dbReference>
<evidence type="ECO:0000259" key="11">
    <source>
        <dbReference type="PROSITE" id="PS50835"/>
    </source>
</evidence>
<evidence type="ECO:0000256" key="9">
    <source>
        <dbReference type="ARBA" id="ARBA00023180"/>
    </source>
</evidence>
<keyword evidence="13" id="KW-1185">Reference proteome</keyword>
<keyword evidence="6" id="KW-0472">Membrane</keyword>
<dbReference type="GO" id="GO:0042102">
    <property type="term" value="P:positive regulation of T cell proliferation"/>
    <property type="evidence" value="ECO:0007669"/>
    <property type="project" value="TreeGrafter"/>
</dbReference>